<feature type="transmembrane region" description="Helical" evidence="6">
    <location>
        <begin position="28"/>
        <end position="48"/>
    </location>
</feature>
<dbReference type="GO" id="GO:0022857">
    <property type="term" value="F:transmembrane transporter activity"/>
    <property type="evidence" value="ECO:0007669"/>
    <property type="project" value="InterPro"/>
</dbReference>
<name>A0A5N0TLG3_9MICO</name>
<dbReference type="Proteomes" id="UP000326838">
    <property type="component" value="Unassembled WGS sequence"/>
</dbReference>
<feature type="transmembrane region" description="Helical" evidence="6">
    <location>
        <begin position="267"/>
        <end position="288"/>
    </location>
</feature>
<evidence type="ECO:0000256" key="2">
    <source>
        <dbReference type="ARBA" id="ARBA00022475"/>
    </source>
</evidence>
<dbReference type="PANTHER" id="PTHR43370:SF1">
    <property type="entry name" value="GUANOSINE ABC TRANSPORTER PERMEASE PROTEIN NUPQ"/>
    <property type="match status" value="1"/>
</dbReference>
<feature type="transmembrane region" description="Helical" evidence="6">
    <location>
        <begin position="157"/>
        <end position="179"/>
    </location>
</feature>
<sequence>MSATTVSEQVVPDAPLARTVVVSWKAPIAFAALTVIGAVLFLLVGHGVETVFRITSEGAAIQIPEITLDATVTGIVCTIAMAAITAYAVLRVRRRTRVPMWLMVLFAVVFLIGFLTWAGSGARTNVIPLTGLLAGALSLSVPLIYGALCGVISERVGVVNIAIEGQLLAGAFTSAVVASATGQPLLGLAAAGVAGVLVSFVLAAFAIKYFVDQVIVGVVLNVLVTGLTSFLFSQLLAPNAALLNTPPRFERIAIPLLSEIPLIGPMLFRQTIIVYLMYVLIIAVYVGLFHTKWGLRLRAVGEHPQAADTVGINIARTRFWNVSLGGAIAGMGGAFFTLGSVGAFNKEMTAGAGFIALAAVIFGQWDPIKATLAALLFGFASNLQNTLGVIGSPVPSEFMLMLPYVITIFAVAGLVGKVRGPAASGKPYIKG</sequence>
<evidence type="ECO:0000256" key="1">
    <source>
        <dbReference type="ARBA" id="ARBA00004651"/>
    </source>
</evidence>
<comment type="subcellular location">
    <subcellularLocation>
        <location evidence="1">Cell membrane</location>
        <topology evidence="1">Multi-pass membrane protein</topology>
    </subcellularLocation>
</comment>
<accession>A0A5N0TLG3</accession>
<feature type="transmembrane region" description="Helical" evidence="6">
    <location>
        <begin position="319"/>
        <end position="342"/>
    </location>
</feature>
<dbReference type="RefSeq" id="WP_150891941.1">
    <property type="nucleotide sequence ID" value="NZ_VYUY01000005.1"/>
</dbReference>
<reference evidence="8" key="1">
    <citation type="submission" date="2019-09" db="EMBL/GenBank/DDBJ databases">
        <title>Mumia zhuanghuii sp. nov. isolated from the intestinal contents of plateau pika (Ochotona curzoniae) in the Qinghai-Tibet plateau of China.</title>
        <authorList>
            <person name="Tian Z."/>
        </authorList>
    </citation>
    <scope>NUCLEOTIDE SEQUENCE [LARGE SCALE GENOMIC DNA]</scope>
    <source>
        <strain evidence="8">L-033</strain>
    </source>
</reference>
<dbReference type="EMBL" id="VYUY01000005">
    <property type="protein sequence ID" value="KAA9135401.1"/>
    <property type="molecule type" value="Genomic_DNA"/>
</dbReference>
<protein>
    <submittedName>
        <fullName evidence="7">ABC transporter permease</fullName>
    </submittedName>
</protein>
<feature type="transmembrane region" description="Helical" evidence="6">
    <location>
        <begin position="214"/>
        <end position="237"/>
    </location>
</feature>
<dbReference type="AlphaFoldDB" id="A0A5N0TLG3"/>
<feature type="transmembrane region" description="Helical" evidence="6">
    <location>
        <begin position="126"/>
        <end position="145"/>
    </location>
</feature>
<evidence type="ECO:0000256" key="6">
    <source>
        <dbReference type="SAM" id="Phobius"/>
    </source>
</evidence>
<evidence type="ECO:0000313" key="8">
    <source>
        <dbReference type="Proteomes" id="UP000326838"/>
    </source>
</evidence>
<feature type="transmembrane region" description="Helical" evidence="6">
    <location>
        <begin position="68"/>
        <end position="90"/>
    </location>
</feature>
<evidence type="ECO:0000256" key="3">
    <source>
        <dbReference type="ARBA" id="ARBA00022692"/>
    </source>
</evidence>
<dbReference type="GO" id="GO:0005886">
    <property type="term" value="C:plasma membrane"/>
    <property type="evidence" value="ECO:0007669"/>
    <property type="project" value="UniProtKB-SubCell"/>
</dbReference>
<evidence type="ECO:0000256" key="5">
    <source>
        <dbReference type="ARBA" id="ARBA00023136"/>
    </source>
</evidence>
<dbReference type="CDD" id="cd06580">
    <property type="entry name" value="TM_PBP1_transp_TpRbsC_like"/>
    <property type="match status" value="1"/>
</dbReference>
<dbReference type="Pfam" id="PF02653">
    <property type="entry name" value="BPD_transp_2"/>
    <property type="match status" value="1"/>
</dbReference>
<keyword evidence="2" id="KW-1003">Cell membrane</keyword>
<keyword evidence="3 6" id="KW-0812">Transmembrane</keyword>
<keyword evidence="4 6" id="KW-1133">Transmembrane helix</keyword>
<keyword evidence="8" id="KW-1185">Reference proteome</keyword>
<evidence type="ECO:0000256" key="4">
    <source>
        <dbReference type="ARBA" id="ARBA00022989"/>
    </source>
</evidence>
<comment type="caution">
    <text evidence="7">The sequence shown here is derived from an EMBL/GenBank/DDBJ whole genome shotgun (WGS) entry which is preliminary data.</text>
</comment>
<feature type="transmembrane region" description="Helical" evidence="6">
    <location>
        <begin position="398"/>
        <end position="416"/>
    </location>
</feature>
<feature type="transmembrane region" description="Helical" evidence="6">
    <location>
        <begin position="348"/>
        <end position="365"/>
    </location>
</feature>
<dbReference type="InterPro" id="IPR001851">
    <property type="entry name" value="ABC_transp_permease"/>
</dbReference>
<gene>
    <name evidence="7" type="ORF">F6B40_02425</name>
</gene>
<keyword evidence="5 6" id="KW-0472">Membrane</keyword>
<feature type="transmembrane region" description="Helical" evidence="6">
    <location>
        <begin position="185"/>
        <end position="207"/>
    </location>
</feature>
<organism evidence="7 8">
    <name type="scientific">Microbacterium caowuchunii</name>
    <dbReference type="NCBI Taxonomy" id="2614638"/>
    <lineage>
        <taxon>Bacteria</taxon>
        <taxon>Bacillati</taxon>
        <taxon>Actinomycetota</taxon>
        <taxon>Actinomycetes</taxon>
        <taxon>Micrococcales</taxon>
        <taxon>Microbacteriaceae</taxon>
        <taxon>Microbacterium</taxon>
    </lineage>
</organism>
<feature type="transmembrane region" description="Helical" evidence="6">
    <location>
        <begin position="372"/>
        <end position="392"/>
    </location>
</feature>
<dbReference type="PANTHER" id="PTHR43370">
    <property type="entry name" value="SUGAR ABC TRANSPORTER INTEGRAL MEMBRANE PROTEIN-RELATED"/>
    <property type="match status" value="1"/>
</dbReference>
<feature type="transmembrane region" description="Helical" evidence="6">
    <location>
        <begin position="102"/>
        <end position="120"/>
    </location>
</feature>
<evidence type="ECO:0000313" key="7">
    <source>
        <dbReference type="EMBL" id="KAA9135401.1"/>
    </source>
</evidence>
<proteinExistence type="predicted"/>